<reference evidence="14" key="3">
    <citation type="submission" date="2025-09" db="UniProtKB">
        <authorList>
            <consortium name="Ensembl"/>
        </authorList>
    </citation>
    <scope>IDENTIFICATION</scope>
</reference>
<evidence type="ECO:0000256" key="8">
    <source>
        <dbReference type="ARBA" id="ARBA00022989"/>
    </source>
</evidence>
<keyword evidence="2" id="KW-1003">Cell membrane</keyword>
<evidence type="ECO:0000256" key="6">
    <source>
        <dbReference type="ARBA" id="ARBA00022837"/>
    </source>
</evidence>
<organism evidence="14 15">
    <name type="scientific">Echeneis naucrates</name>
    <name type="common">Live sharksucker</name>
    <dbReference type="NCBI Taxonomy" id="173247"/>
    <lineage>
        <taxon>Eukaryota</taxon>
        <taxon>Metazoa</taxon>
        <taxon>Chordata</taxon>
        <taxon>Craniata</taxon>
        <taxon>Vertebrata</taxon>
        <taxon>Euteleostomi</taxon>
        <taxon>Actinopterygii</taxon>
        <taxon>Neopterygii</taxon>
        <taxon>Teleostei</taxon>
        <taxon>Neoteleostei</taxon>
        <taxon>Acanthomorphata</taxon>
        <taxon>Carangaria</taxon>
        <taxon>Carangiformes</taxon>
        <taxon>Echeneidae</taxon>
        <taxon>Echeneis</taxon>
    </lineage>
</organism>
<evidence type="ECO:0000256" key="4">
    <source>
        <dbReference type="ARBA" id="ARBA00022729"/>
    </source>
</evidence>
<name>A0A665UC29_ECHNA</name>
<dbReference type="Gene3D" id="2.60.40.60">
    <property type="entry name" value="Cadherins"/>
    <property type="match status" value="3"/>
</dbReference>
<dbReference type="OMA" id="CEEYVIF"/>
<evidence type="ECO:0000256" key="1">
    <source>
        <dbReference type="ARBA" id="ARBA00004251"/>
    </source>
</evidence>
<sequence length="456" mass="50134">MGHGTPDNMACAGLLQNLLLLFRLRQIVCGSVQFSIPEEKEPGVLVGSLSKSFSPPYQLLTQEYLWMDTNTGNFYTTEQKMDREALCPEDTETEECIILHNAIVRPSGDLIQFPVIIEDINDNAPHFVNSEIHLRVPEDVSVGTSFLLDDQAQDRDVGLNGDLQYHLEDSGGVFSLKVEGDEPFIMLVVQTALDRETQDQYQMALVATDCGTDPLSATATLIVTVTDVNDNCPSFSPESPRSVTIPGDSARNMLVAQVIATDPDSGLNAAITYSLSPKVSDRAKELFSLDSLTGYIRLTQDLKSDNSEELLLKVFANGHHCPPADTKVTVSILPTLNQEMTIKIGFIAEHQNQTLVLPENKPPTALAILELEGDSSFKGSSLVIEGKVPFTLSPQNGKYLLSTSKALDFEMKKEHHIPVVVQRRSVSLSAGGGGEQRAWFVTAAGLSFRRRQWRER</sequence>
<dbReference type="Proteomes" id="UP000472264">
    <property type="component" value="Chromosome 10"/>
</dbReference>
<evidence type="ECO:0000256" key="3">
    <source>
        <dbReference type="ARBA" id="ARBA00022692"/>
    </source>
</evidence>
<accession>A0A665UC29</accession>
<evidence type="ECO:0000256" key="12">
    <source>
        <dbReference type="SAM" id="SignalP"/>
    </source>
</evidence>
<keyword evidence="9" id="KW-0472">Membrane</keyword>
<dbReference type="FunFam" id="2.60.40.60:FF:000007">
    <property type="entry name" value="Protocadherin alpha 2"/>
    <property type="match status" value="1"/>
</dbReference>
<keyword evidence="8" id="KW-1133">Transmembrane helix</keyword>
<proteinExistence type="predicted"/>
<keyword evidence="7" id="KW-0130">Cell adhesion</keyword>
<dbReference type="SUPFAM" id="SSF49313">
    <property type="entry name" value="Cadherin-like"/>
    <property type="match status" value="2"/>
</dbReference>
<dbReference type="GO" id="GO:0005509">
    <property type="term" value="F:calcium ion binding"/>
    <property type="evidence" value="ECO:0007669"/>
    <property type="project" value="UniProtKB-UniRule"/>
</dbReference>
<feature type="domain" description="Cadherin" evidence="13">
    <location>
        <begin position="57"/>
        <end position="127"/>
    </location>
</feature>
<reference evidence="14" key="2">
    <citation type="submission" date="2025-08" db="UniProtKB">
        <authorList>
            <consortium name="Ensembl"/>
        </authorList>
    </citation>
    <scope>IDENTIFICATION</scope>
</reference>
<feature type="domain" description="Cadherin" evidence="13">
    <location>
        <begin position="237"/>
        <end position="365"/>
    </location>
</feature>
<dbReference type="InterPro" id="IPR050174">
    <property type="entry name" value="Protocadherin/Cadherin-CA"/>
</dbReference>
<dbReference type="GO" id="GO:0009653">
    <property type="term" value="P:anatomical structure morphogenesis"/>
    <property type="evidence" value="ECO:0007669"/>
    <property type="project" value="UniProtKB-ARBA"/>
</dbReference>
<feature type="signal peptide" evidence="12">
    <location>
        <begin position="1"/>
        <end position="29"/>
    </location>
</feature>
<dbReference type="GO" id="GO:0007156">
    <property type="term" value="P:homophilic cell adhesion via plasma membrane adhesion molecules"/>
    <property type="evidence" value="ECO:0007669"/>
    <property type="project" value="InterPro"/>
</dbReference>
<keyword evidence="10" id="KW-0325">Glycoprotein</keyword>
<reference evidence="14" key="1">
    <citation type="submission" date="2021-04" db="EMBL/GenBank/DDBJ databases">
        <authorList>
            <consortium name="Wellcome Sanger Institute Data Sharing"/>
        </authorList>
    </citation>
    <scope>NUCLEOTIDE SEQUENCE [LARGE SCALE GENOMIC DNA]</scope>
</reference>
<feature type="domain" description="Cadherin" evidence="13">
    <location>
        <begin position="128"/>
        <end position="235"/>
    </location>
</feature>
<dbReference type="InterPro" id="IPR020894">
    <property type="entry name" value="Cadherin_CS"/>
</dbReference>
<protein>
    <submittedName>
        <fullName evidence="14">Protocadherin 20</fullName>
    </submittedName>
</protein>
<keyword evidence="6 11" id="KW-0106">Calcium</keyword>
<dbReference type="GO" id="GO:0005886">
    <property type="term" value="C:plasma membrane"/>
    <property type="evidence" value="ECO:0007669"/>
    <property type="project" value="UniProtKB-SubCell"/>
</dbReference>
<dbReference type="PRINTS" id="PR00205">
    <property type="entry name" value="CADHERIN"/>
</dbReference>
<evidence type="ECO:0000256" key="5">
    <source>
        <dbReference type="ARBA" id="ARBA00022737"/>
    </source>
</evidence>
<evidence type="ECO:0000256" key="11">
    <source>
        <dbReference type="PROSITE-ProRule" id="PRU00043"/>
    </source>
</evidence>
<dbReference type="InterPro" id="IPR015919">
    <property type="entry name" value="Cadherin-like_sf"/>
</dbReference>
<evidence type="ECO:0000313" key="14">
    <source>
        <dbReference type="Ensembl" id="ENSENLP00000016629.1"/>
    </source>
</evidence>
<dbReference type="InterPro" id="IPR013164">
    <property type="entry name" value="Cadherin_N"/>
</dbReference>
<evidence type="ECO:0000259" key="13">
    <source>
        <dbReference type="PROSITE" id="PS50268"/>
    </source>
</evidence>
<evidence type="ECO:0000256" key="2">
    <source>
        <dbReference type="ARBA" id="ARBA00022475"/>
    </source>
</evidence>
<dbReference type="CDD" id="cd11304">
    <property type="entry name" value="Cadherin_repeat"/>
    <property type="match status" value="2"/>
</dbReference>
<dbReference type="Pfam" id="PF00028">
    <property type="entry name" value="Cadherin"/>
    <property type="match status" value="2"/>
</dbReference>
<dbReference type="InterPro" id="IPR002126">
    <property type="entry name" value="Cadherin-like_dom"/>
</dbReference>
<dbReference type="Pfam" id="PF08266">
    <property type="entry name" value="Cadherin_2"/>
    <property type="match status" value="1"/>
</dbReference>
<dbReference type="AlphaFoldDB" id="A0A665UC29"/>
<evidence type="ECO:0000256" key="10">
    <source>
        <dbReference type="ARBA" id="ARBA00023180"/>
    </source>
</evidence>
<dbReference type="PROSITE" id="PS00232">
    <property type="entry name" value="CADHERIN_1"/>
    <property type="match status" value="1"/>
</dbReference>
<evidence type="ECO:0000256" key="7">
    <source>
        <dbReference type="ARBA" id="ARBA00022889"/>
    </source>
</evidence>
<gene>
    <name evidence="14" type="primary">pcdh20l</name>
</gene>
<dbReference type="Ensembl" id="ENSENLT00000017245.1">
    <property type="protein sequence ID" value="ENSENLP00000016629.1"/>
    <property type="gene ID" value="ENSENLG00000007670.1"/>
</dbReference>
<evidence type="ECO:0000313" key="15">
    <source>
        <dbReference type="Proteomes" id="UP000472264"/>
    </source>
</evidence>
<keyword evidence="5" id="KW-0677">Repeat</keyword>
<dbReference type="PANTHER" id="PTHR24028">
    <property type="entry name" value="CADHERIN-87A"/>
    <property type="match status" value="1"/>
</dbReference>
<dbReference type="PROSITE" id="PS50268">
    <property type="entry name" value="CADHERIN_2"/>
    <property type="match status" value="3"/>
</dbReference>
<dbReference type="PANTHER" id="PTHR24028:SF276">
    <property type="entry name" value="PROTOCADHERIN 20"/>
    <property type="match status" value="1"/>
</dbReference>
<dbReference type="InParanoid" id="A0A665UC29"/>
<keyword evidence="4 12" id="KW-0732">Signal</keyword>
<feature type="chain" id="PRO_5025335670" evidence="12">
    <location>
        <begin position="30"/>
        <end position="456"/>
    </location>
</feature>
<dbReference type="FunFam" id="2.60.40.60:FF:000002">
    <property type="entry name" value="Protocadherin alpha 2"/>
    <property type="match status" value="1"/>
</dbReference>
<comment type="subcellular location">
    <subcellularLocation>
        <location evidence="1">Cell membrane</location>
        <topology evidence="1">Single-pass type I membrane protein</topology>
    </subcellularLocation>
</comment>
<dbReference type="SMART" id="SM00112">
    <property type="entry name" value="CA"/>
    <property type="match status" value="2"/>
</dbReference>
<keyword evidence="3" id="KW-0812">Transmembrane</keyword>
<evidence type="ECO:0000256" key="9">
    <source>
        <dbReference type="ARBA" id="ARBA00023136"/>
    </source>
</evidence>
<keyword evidence="15" id="KW-1185">Reference proteome</keyword>